<comment type="similarity">
    <text evidence="2">Belongs to the monovalent cation:proton antiporter 1 (CPA1) transporter (TC 2.A.36) family.</text>
</comment>
<dbReference type="GO" id="GO:0051453">
    <property type="term" value="P:regulation of intracellular pH"/>
    <property type="evidence" value="ECO:0007669"/>
    <property type="project" value="TreeGrafter"/>
</dbReference>
<evidence type="ECO:0000313" key="15">
    <source>
        <dbReference type="EMBL" id="QJB36839.1"/>
    </source>
</evidence>
<dbReference type="PANTHER" id="PTHR10110:SF195">
    <property type="entry name" value="NA(+)_H(+) ANTIPORTER NHAS2"/>
    <property type="match status" value="1"/>
</dbReference>
<keyword evidence="10 12" id="KW-0472">Membrane</keyword>
<keyword evidence="3" id="KW-0813">Transport</keyword>
<dbReference type="InterPro" id="IPR038770">
    <property type="entry name" value="Na+/solute_symporter_sf"/>
</dbReference>
<keyword evidence="4" id="KW-0050">Antiport</keyword>
<evidence type="ECO:0000256" key="5">
    <source>
        <dbReference type="ARBA" id="ARBA00022475"/>
    </source>
</evidence>
<dbReference type="Gene3D" id="1.20.1530.20">
    <property type="match status" value="1"/>
</dbReference>
<evidence type="ECO:0000259" key="13">
    <source>
        <dbReference type="Pfam" id="PF00999"/>
    </source>
</evidence>
<feature type="transmembrane region" description="Helical" evidence="12">
    <location>
        <begin position="6"/>
        <end position="22"/>
    </location>
</feature>
<feature type="transmembrane region" description="Helical" evidence="12">
    <location>
        <begin position="165"/>
        <end position="184"/>
    </location>
</feature>
<dbReference type="AlphaFoldDB" id="A0AAE7D5L5"/>
<gene>
    <name evidence="15" type="ORF">HF324_02795</name>
    <name evidence="14" type="ORF">HF329_03040</name>
</gene>
<evidence type="ECO:0000256" key="1">
    <source>
        <dbReference type="ARBA" id="ARBA00004651"/>
    </source>
</evidence>
<evidence type="ECO:0000256" key="6">
    <source>
        <dbReference type="ARBA" id="ARBA00022692"/>
    </source>
</evidence>
<keyword evidence="6 12" id="KW-0812">Transmembrane</keyword>
<feature type="transmembrane region" description="Helical" evidence="12">
    <location>
        <begin position="204"/>
        <end position="222"/>
    </location>
</feature>
<dbReference type="GO" id="GO:0015385">
    <property type="term" value="F:sodium:proton antiporter activity"/>
    <property type="evidence" value="ECO:0007669"/>
    <property type="project" value="InterPro"/>
</dbReference>
<dbReference type="GO" id="GO:0098719">
    <property type="term" value="P:sodium ion import across plasma membrane"/>
    <property type="evidence" value="ECO:0007669"/>
    <property type="project" value="TreeGrafter"/>
</dbReference>
<feature type="transmembrane region" description="Helical" evidence="12">
    <location>
        <begin position="234"/>
        <end position="253"/>
    </location>
</feature>
<dbReference type="InterPro" id="IPR018422">
    <property type="entry name" value="Cation/H_exchanger_CPA1"/>
</dbReference>
<reference evidence="16" key="1">
    <citation type="submission" date="2020-04" db="EMBL/GenBank/DDBJ databases">
        <authorList>
            <person name="Kittiwongwattana C."/>
        </authorList>
    </citation>
    <scope>NUCLEOTIDE SEQUENCE [LARGE SCALE GENOMIC DNA]</scope>
    <source>
        <strain evidence="15">1303</strain>
        <strain evidence="16">1310</strain>
    </source>
</reference>
<dbReference type="PANTHER" id="PTHR10110">
    <property type="entry name" value="SODIUM/HYDROGEN EXCHANGER"/>
    <property type="match status" value="1"/>
</dbReference>
<evidence type="ECO:0000313" key="17">
    <source>
        <dbReference type="Proteomes" id="UP000503144"/>
    </source>
</evidence>
<name>A0AAE7D5L5_9BACT</name>
<evidence type="ECO:0000256" key="9">
    <source>
        <dbReference type="ARBA" id="ARBA00023065"/>
    </source>
</evidence>
<reference evidence="14" key="2">
    <citation type="submission" date="2020-09" db="EMBL/GenBank/DDBJ databases">
        <authorList>
            <person name="Kittiwongwattana C."/>
        </authorList>
    </citation>
    <scope>NUCLEOTIDE SEQUENCE</scope>
    <source>
        <strain evidence="14">1310</strain>
    </source>
</reference>
<dbReference type="InterPro" id="IPR006153">
    <property type="entry name" value="Cation/H_exchanger_TM"/>
</dbReference>
<feature type="transmembrane region" description="Helical" evidence="12">
    <location>
        <begin position="354"/>
        <end position="374"/>
    </location>
</feature>
<dbReference type="EMBL" id="CP051205">
    <property type="protein sequence ID" value="QJB30330.1"/>
    <property type="molecule type" value="Genomic_DNA"/>
</dbReference>
<dbReference type="KEGG" id="coy:HF329_03040"/>
<dbReference type="InterPro" id="IPR023298">
    <property type="entry name" value="ATPase_P-typ_TM_dom_sf"/>
</dbReference>
<keyword evidence="17" id="KW-1185">Reference proteome</keyword>
<dbReference type="SUPFAM" id="SSF81665">
    <property type="entry name" value="Calcium ATPase, transmembrane domain M"/>
    <property type="match status" value="1"/>
</dbReference>
<evidence type="ECO:0000256" key="3">
    <source>
        <dbReference type="ARBA" id="ARBA00022448"/>
    </source>
</evidence>
<evidence type="ECO:0000313" key="14">
    <source>
        <dbReference type="EMBL" id="QJB30330.1"/>
    </source>
</evidence>
<organism evidence="14 16">
    <name type="scientific">Chitinophaga oryzae</name>
    <dbReference type="NCBI Taxonomy" id="2725414"/>
    <lineage>
        <taxon>Bacteria</taxon>
        <taxon>Pseudomonadati</taxon>
        <taxon>Bacteroidota</taxon>
        <taxon>Chitinophagia</taxon>
        <taxon>Chitinophagales</taxon>
        <taxon>Chitinophagaceae</taxon>
        <taxon>Chitinophaga</taxon>
    </lineage>
</organism>
<feature type="transmembrane region" description="Helical" evidence="12">
    <location>
        <begin position="320"/>
        <end position="342"/>
    </location>
</feature>
<evidence type="ECO:0000256" key="8">
    <source>
        <dbReference type="ARBA" id="ARBA00023053"/>
    </source>
</evidence>
<evidence type="ECO:0000313" key="16">
    <source>
        <dbReference type="Proteomes" id="UP000502421"/>
    </source>
</evidence>
<dbReference type="Proteomes" id="UP000502421">
    <property type="component" value="Chromosome"/>
</dbReference>
<evidence type="ECO:0000256" key="11">
    <source>
        <dbReference type="ARBA" id="ARBA00023201"/>
    </source>
</evidence>
<feature type="transmembrane region" description="Helical" evidence="12">
    <location>
        <begin position="67"/>
        <end position="85"/>
    </location>
</feature>
<keyword evidence="11" id="KW-0739">Sodium transport</keyword>
<dbReference type="Pfam" id="PF00999">
    <property type="entry name" value="Na_H_Exchanger"/>
    <property type="match status" value="1"/>
</dbReference>
<keyword evidence="9" id="KW-0406">Ion transport</keyword>
<protein>
    <submittedName>
        <fullName evidence="14">Sodium:proton antiporter</fullName>
    </submittedName>
</protein>
<feature type="transmembrane region" description="Helical" evidence="12">
    <location>
        <begin position="386"/>
        <end position="406"/>
    </location>
</feature>
<feature type="transmembrane region" description="Helical" evidence="12">
    <location>
        <begin position="29"/>
        <end position="47"/>
    </location>
</feature>
<dbReference type="RefSeq" id="WP_168802612.1">
    <property type="nucleotide sequence ID" value="NZ_CP051204.2"/>
</dbReference>
<keyword evidence="7 12" id="KW-1133">Transmembrane helix</keyword>
<proteinExistence type="inferred from homology"/>
<feature type="transmembrane region" description="Helical" evidence="12">
    <location>
        <begin position="295"/>
        <end position="314"/>
    </location>
</feature>
<dbReference type="GO" id="GO:0005886">
    <property type="term" value="C:plasma membrane"/>
    <property type="evidence" value="ECO:0007669"/>
    <property type="project" value="UniProtKB-SubCell"/>
</dbReference>
<dbReference type="GO" id="GO:0015386">
    <property type="term" value="F:potassium:proton antiporter activity"/>
    <property type="evidence" value="ECO:0007669"/>
    <property type="project" value="TreeGrafter"/>
</dbReference>
<dbReference type="Proteomes" id="UP000503144">
    <property type="component" value="Chromosome"/>
</dbReference>
<feature type="domain" description="Cation/H+ exchanger transmembrane" evidence="13">
    <location>
        <begin position="13"/>
        <end position="407"/>
    </location>
</feature>
<dbReference type="EMBL" id="CP051204">
    <property type="protein sequence ID" value="QJB36839.1"/>
    <property type="molecule type" value="Genomic_DNA"/>
</dbReference>
<evidence type="ECO:0000256" key="10">
    <source>
        <dbReference type="ARBA" id="ARBA00023136"/>
    </source>
</evidence>
<feature type="transmembrane region" description="Helical" evidence="12">
    <location>
        <begin position="259"/>
        <end position="275"/>
    </location>
</feature>
<evidence type="ECO:0000256" key="12">
    <source>
        <dbReference type="SAM" id="Phobius"/>
    </source>
</evidence>
<accession>A0AAE7D5L5</accession>
<sequence>MNTFTIITALITISALISYINNRFIKLPGTIGVIVVSLLLSLLILFTGKIFPDAYAFIKELTSSIDFTQTLLDIMLGFLLFASALQFDFQKLKEQRYPVLVLSTVGVIGSTFIFGYLLYWATGMLNVELPLLYCLLFGALISPTDPVAVMSVLKKSKVPSSLETIIGGESLLNDGTGILLFVILKELAASADAHVSFSHTVALFSQEVFGGILLGVISGLVAYRTMKRVDDFQIIVMVSLSMVMVISVTGAMLHVSIPLAAVSAGLILGNTSLGTKQSEDMQRYFHNVWHLIDELLNTILFVMIGLQIVLMPFLKNYWLTGLFAVAFVLVARALSIYLPSLLLKKSLKTTYKGITILVWAGLRGGISVALAMSLPESPYKEIILSGSYFVVLFSIIVQGLTLKRVVNRMVAA</sequence>
<keyword evidence="5" id="KW-1003">Cell membrane</keyword>
<evidence type="ECO:0000256" key="2">
    <source>
        <dbReference type="ARBA" id="ARBA00007367"/>
    </source>
</evidence>
<keyword evidence="8" id="KW-0915">Sodium</keyword>
<feature type="transmembrane region" description="Helical" evidence="12">
    <location>
        <begin position="130"/>
        <end position="153"/>
    </location>
</feature>
<feature type="transmembrane region" description="Helical" evidence="12">
    <location>
        <begin position="97"/>
        <end position="118"/>
    </location>
</feature>
<evidence type="ECO:0000256" key="7">
    <source>
        <dbReference type="ARBA" id="ARBA00022989"/>
    </source>
</evidence>
<comment type="subcellular location">
    <subcellularLocation>
        <location evidence="1">Cell membrane</location>
        <topology evidence="1">Multi-pass membrane protein</topology>
    </subcellularLocation>
</comment>
<evidence type="ECO:0000256" key="4">
    <source>
        <dbReference type="ARBA" id="ARBA00022449"/>
    </source>
</evidence>